<evidence type="ECO:0000313" key="2">
    <source>
        <dbReference type="Proteomes" id="UP001482231"/>
    </source>
</evidence>
<dbReference type="EMBL" id="JBAJEX010000009">
    <property type="protein sequence ID" value="MEO1767616.1"/>
    <property type="molecule type" value="Genomic_DNA"/>
</dbReference>
<accession>A0ABV0EG18</accession>
<dbReference type="PANTHER" id="PTHR35866">
    <property type="entry name" value="PUTATIVE-RELATED"/>
    <property type="match status" value="1"/>
</dbReference>
<dbReference type="PANTHER" id="PTHR35866:SF1">
    <property type="entry name" value="YKGJ FAMILY CYSTEINE CLUSTER PROTEIN"/>
    <property type="match status" value="1"/>
</dbReference>
<gene>
    <name evidence="1" type="ORF">V6E02_10380</name>
</gene>
<dbReference type="RefSeq" id="WP_347308729.1">
    <property type="nucleotide sequence ID" value="NZ_JBAJEX010000009.1"/>
</dbReference>
<reference evidence="1 2" key="1">
    <citation type="submission" date="2024-02" db="EMBL/GenBank/DDBJ databases">
        <title>New thermophilic sulfur-oxidizing bacteria from a hot springs of the Uzon caldera (Kamchatka, Russia).</title>
        <authorList>
            <person name="Dukat A.M."/>
            <person name="Elcheninov A.G."/>
            <person name="Frolov E.N."/>
        </authorList>
    </citation>
    <scope>NUCLEOTIDE SEQUENCE [LARGE SCALE GENOMIC DNA]</scope>
    <source>
        <strain evidence="1 2">AK1</strain>
    </source>
</reference>
<protein>
    <submittedName>
        <fullName evidence="1">YkgJ family cysteine cluster protein</fullName>
    </submittedName>
</protein>
<comment type="caution">
    <text evidence="1">The sequence shown here is derived from an EMBL/GenBank/DDBJ whole genome shotgun (WGS) entry which is preliminary data.</text>
</comment>
<name>A0ABV0EG18_9BURK</name>
<keyword evidence="2" id="KW-1185">Reference proteome</keyword>
<proteinExistence type="predicted"/>
<organism evidence="1 2">
    <name type="scientific">Thiobacter aerophilum</name>
    <dbReference type="NCBI Taxonomy" id="3121275"/>
    <lineage>
        <taxon>Bacteria</taxon>
        <taxon>Pseudomonadati</taxon>
        <taxon>Pseudomonadota</taxon>
        <taxon>Betaproteobacteria</taxon>
        <taxon>Burkholderiales</taxon>
        <taxon>Thiobacteraceae</taxon>
        <taxon>Thiobacter</taxon>
    </lineage>
</organism>
<sequence length="306" mass="35560">MEDFEVKDSPFPPSPVVPQLLQPETVIQFHCHKDIACFNACCKNIDISLTPYDILRLKKRLNMSSGEFLKAYTFPYEMEKDGIAGVKLKPVEGGTACRFMTEQGCSVYEDRPTACRYYPVGLLSIRRQGENFDREAYAIIKENHCLGHNEARQLTIAEYRKEQGLEEYDELSRGWRQLILKKKSAGPTVGKPSKRSLQMFFMTCYDLDQFRDFATSAQFNDLYEVEPETREKIKTDDIALMQFGFRLLRQVMFNEMSIPIRPDALEKRLARKREREQILDRIVEKIGPVETVPVEELEDKYKHASD</sequence>
<dbReference type="Pfam" id="PF03692">
    <property type="entry name" value="CxxCxxCC"/>
    <property type="match status" value="1"/>
</dbReference>
<dbReference type="InterPro" id="IPR005358">
    <property type="entry name" value="Puta_zinc/iron-chelating_dom"/>
</dbReference>
<dbReference type="Proteomes" id="UP001482231">
    <property type="component" value="Unassembled WGS sequence"/>
</dbReference>
<evidence type="ECO:0000313" key="1">
    <source>
        <dbReference type="EMBL" id="MEO1767616.1"/>
    </source>
</evidence>